<evidence type="ECO:0000313" key="2">
    <source>
        <dbReference type="Proteomes" id="UP001175228"/>
    </source>
</evidence>
<evidence type="ECO:0000313" key="1">
    <source>
        <dbReference type="EMBL" id="KAK0504548.1"/>
    </source>
</evidence>
<proteinExistence type="predicted"/>
<protein>
    <submittedName>
        <fullName evidence="1">Uncharacterized protein</fullName>
    </submittedName>
</protein>
<comment type="caution">
    <text evidence="1">The sequence shown here is derived from an EMBL/GenBank/DDBJ whole genome shotgun (WGS) entry which is preliminary data.</text>
</comment>
<accession>A0AA39QMV7</accession>
<name>A0AA39QMV7_9AGAR</name>
<dbReference type="EMBL" id="JAUEPU010000002">
    <property type="protein sequence ID" value="KAK0504548.1"/>
    <property type="molecule type" value="Genomic_DNA"/>
</dbReference>
<sequence>MMEELITYIKGTSPPYSHLGAANEYLREVFNFMDQHVVNKPLEAQPVPLELLIFTIDQSLSPLFVINAEAYPNLLDLIASVEQYRRALQKKVEEAIVWDKACIGMGQNDVALTSEERASLLALADQAADQRKLFIAIVADICKMDIFHLLRSEDHHLTDVMLRLSQYFPWLPSRGSAPVDSPLLFLQTDLNEHECDLLLGAGKSCCQALVNLYEWAKKQNSDDSLRTLVTNSTGISNIIPKFDEERLIRAINRYTDAVKNVSSTLYDLFPPTIGD</sequence>
<keyword evidence="2" id="KW-1185">Reference proteome</keyword>
<reference evidence="1" key="1">
    <citation type="submission" date="2023-06" db="EMBL/GenBank/DDBJ databases">
        <authorList>
            <consortium name="Lawrence Berkeley National Laboratory"/>
            <person name="Ahrendt S."/>
            <person name="Sahu N."/>
            <person name="Indic B."/>
            <person name="Wong-Bajracharya J."/>
            <person name="Merenyi Z."/>
            <person name="Ke H.-M."/>
            <person name="Monk M."/>
            <person name="Kocsube S."/>
            <person name="Drula E."/>
            <person name="Lipzen A."/>
            <person name="Balint B."/>
            <person name="Henrissat B."/>
            <person name="Andreopoulos B."/>
            <person name="Martin F.M."/>
            <person name="Harder C.B."/>
            <person name="Rigling D."/>
            <person name="Ford K.L."/>
            <person name="Foster G.D."/>
            <person name="Pangilinan J."/>
            <person name="Papanicolaou A."/>
            <person name="Barry K."/>
            <person name="LaButti K."/>
            <person name="Viragh M."/>
            <person name="Koriabine M."/>
            <person name="Yan M."/>
            <person name="Riley R."/>
            <person name="Champramary S."/>
            <person name="Plett K.L."/>
            <person name="Tsai I.J."/>
            <person name="Slot J."/>
            <person name="Sipos G."/>
            <person name="Plett J."/>
            <person name="Nagy L.G."/>
            <person name="Grigoriev I.V."/>
        </authorList>
    </citation>
    <scope>NUCLEOTIDE SEQUENCE</scope>
    <source>
        <strain evidence="1">HWK02</strain>
    </source>
</reference>
<dbReference type="AlphaFoldDB" id="A0AA39QMV7"/>
<organism evidence="1 2">
    <name type="scientific">Armillaria luteobubalina</name>
    <dbReference type="NCBI Taxonomy" id="153913"/>
    <lineage>
        <taxon>Eukaryota</taxon>
        <taxon>Fungi</taxon>
        <taxon>Dikarya</taxon>
        <taxon>Basidiomycota</taxon>
        <taxon>Agaricomycotina</taxon>
        <taxon>Agaricomycetes</taxon>
        <taxon>Agaricomycetidae</taxon>
        <taxon>Agaricales</taxon>
        <taxon>Marasmiineae</taxon>
        <taxon>Physalacriaceae</taxon>
        <taxon>Armillaria</taxon>
    </lineage>
</organism>
<gene>
    <name evidence="1" type="ORF">EDD18DRAFT_1325939</name>
</gene>
<dbReference type="Proteomes" id="UP001175228">
    <property type="component" value="Unassembled WGS sequence"/>
</dbReference>